<name>A0A8S9J712_BRACR</name>
<gene>
    <name evidence="2" type="ORF">DY000_02001351</name>
    <name evidence="1" type="ORF">F2Q70_00007999</name>
</gene>
<dbReference type="EMBL" id="QGKV02000832">
    <property type="protein sequence ID" value="KAF3550287.1"/>
    <property type="molecule type" value="Genomic_DNA"/>
</dbReference>
<accession>A0A8S9J712</accession>
<dbReference type="OrthoDB" id="10485021at2759"/>
<proteinExistence type="predicted"/>
<reference evidence="2" key="2">
    <citation type="submission" date="2019-12" db="EMBL/GenBank/DDBJ databases">
        <authorList>
            <person name="Studholme D.J."/>
            <person name="Sarris P."/>
        </authorList>
    </citation>
    <scope>NUCLEOTIDE SEQUENCE</scope>
    <source>
        <strain evidence="2">PFS-1207/04</strain>
        <tissue evidence="2">Leaf</tissue>
    </source>
</reference>
<dbReference type="AlphaFoldDB" id="A0A8S9J712"/>
<organism evidence="1">
    <name type="scientific">Brassica cretica</name>
    <name type="common">Mustard</name>
    <dbReference type="NCBI Taxonomy" id="69181"/>
    <lineage>
        <taxon>Eukaryota</taxon>
        <taxon>Viridiplantae</taxon>
        <taxon>Streptophyta</taxon>
        <taxon>Embryophyta</taxon>
        <taxon>Tracheophyta</taxon>
        <taxon>Spermatophyta</taxon>
        <taxon>Magnoliopsida</taxon>
        <taxon>eudicotyledons</taxon>
        <taxon>Gunneridae</taxon>
        <taxon>Pentapetalae</taxon>
        <taxon>rosids</taxon>
        <taxon>malvids</taxon>
        <taxon>Brassicales</taxon>
        <taxon>Brassicaceae</taxon>
        <taxon>Brassiceae</taxon>
        <taxon>Brassica</taxon>
    </lineage>
</organism>
<protein>
    <submittedName>
        <fullName evidence="1">Uncharacterized protein</fullName>
    </submittedName>
</protein>
<evidence type="ECO:0000313" key="3">
    <source>
        <dbReference type="Proteomes" id="UP000266723"/>
    </source>
</evidence>
<evidence type="ECO:0000313" key="1">
    <source>
        <dbReference type="EMBL" id="KAF2616106.1"/>
    </source>
</evidence>
<reference evidence="2 3" key="3">
    <citation type="journal article" date="2020" name="BMC Genomics">
        <title>Intraspecific diversification of the crop wild relative Brassica cretica Lam. using demographic model selection.</title>
        <authorList>
            <person name="Kioukis A."/>
            <person name="Michalopoulou V.A."/>
            <person name="Briers L."/>
            <person name="Pirintsos S."/>
            <person name="Studholme D.J."/>
            <person name="Pavlidis P."/>
            <person name="Sarris P.F."/>
        </authorList>
    </citation>
    <scope>NUCLEOTIDE SEQUENCE [LARGE SCALE GENOMIC DNA]</scope>
    <source>
        <strain evidence="3">cv. PFS-1207/04</strain>
        <strain evidence="2">PFS-1207/04</strain>
    </source>
</reference>
<dbReference type="EMBL" id="QGKY02000089">
    <property type="protein sequence ID" value="KAF2616106.1"/>
    <property type="molecule type" value="Genomic_DNA"/>
</dbReference>
<comment type="caution">
    <text evidence="1">The sequence shown here is derived from an EMBL/GenBank/DDBJ whole genome shotgun (WGS) entry which is preliminary data.</text>
</comment>
<keyword evidence="3" id="KW-1185">Reference proteome</keyword>
<dbReference type="Proteomes" id="UP000266723">
    <property type="component" value="Unassembled WGS sequence"/>
</dbReference>
<sequence>MIIEELRMLNLFNSNCQGKSEEAENDSLGQEKDARLAVEKAQAGLTEELGQAQGNLQTPNEMVRKLKNKI</sequence>
<evidence type="ECO:0000313" key="2">
    <source>
        <dbReference type="EMBL" id="KAF3550287.1"/>
    </source>
</evidence>
<reference evidence="1" key="1">
    <citation type="submission" date="2019-12" db="EMBL/GenBank/DDBJ databases">
        <title>Genome sequencing and annotation of Brassica cretica.</title>
        <authorList>
            <person name="Studholme D.J."/>
            <person name="Sarris P.F."/>
        </authorList>
    </citation>
    <scope>NUCLEOTIDE SEQUENCE</scope>
    <source>
        <strain evidence="1">PFS-102/07</strain>
        <tissue evidence="1">Leaf</tissue>
    </source>
</reference>